<feature type="transmembrane region" description="Helical" evidence="7">
    <location>
        <begin position="443"/>
        <end position="466"/>
    </location>
</feature>
<dbReference type="OrthoDB" id="2126698at2759"/>
<keyword evidence="3" id="KW-0813">Transport</keyword>
<dbReference type="Pfam" id="PF01554">
    <property type="entry name" value="MatE"/>
    <property type="match status" value="2"/>
</dbReference>
<feature type="transmembrane region" description="Helical" evidence="7">
    <location>
        <begin position="56"/>
        <end position="79"/>
    </location>
</feature>
<dbReference type="GO" id="GO:0042910">
    <property type="term" value="F:xenobiotic transmembrane transporter activity"/>
    <property type="evidence" value="ECO:0007669"/>
    <property type="project" value="InterPro"/>
</dbReference>
<evidence type="ECO:0000256" key="7">
    <source>
        <dbReference type="RuleBase" id="RU004914"/>
    </source>
</evidence>
<dbReference type="AlphaFoldDB" id="A0A5C7ITG3"/>
<evidence type="ECO:0000256" key="2">
    <source>
        <dbReference type="ARBA" id="ARBA00010199"/>
    </source>
</evidence>
<evidence type="ECO:0000256" key="4">
    <source>
        <dbReference type="ARBA" id="ARBA00022692"/>
    </source>
</evidence>
<comment type="caution">
    <text evidence="8">The sequence shown here is derived from an EMBL/GenBank/DDBJ whole genome shotgun (WGS) entry which is preliminary data.</text>
</comment>
<comment type="similarity">
    <text evidence="2 7">Belongs to the multi antimicrobial extrusion (MATE) (TC 2.A.66.1) family.</text>
</comment>
<gene>
    <name evidence="8" type="ORF">EZV62_000281</name>
</gene>
<evidence type="ECO:0000256" key="6">
    <source>
        <dbReference type="ARBA" id="ARBA00023136"/>
    </source>
</evidence>
<dbReference type="CDD" id="cd13132">
    <property type="entry name" value="MATE_eukaryotic"/>
    <property type="match status" value="1"/>
</dbReference>
<evidence type="ECO:0000313" key="8">
    <source>
        <dbReference type="EMBL" id="TXG71702.1"/>
    </source>
</evidence>
<evidence type="ECO:0000256" key="3">
    <source>
        <dbReference type="ARBA" id="ARBA00022448"/>
    </source>
</evidence>
<keyword evidence="6 7" id="KW-0472">Membrane</keyword>
<reference evidence="9" key="1">
    <citation type="journal article" date="2019" name="Gigascience">
        <title>De novo genome assembly of the endangered Acer yangbiense, a plant species with extremely small populations endemic to Yunnan Province, China.</title>
        <authorList>
            <person name="Yang J."/>
            <person name="Wariss H.M."/>
            <person name="Tao L."/>
            <person name="Zhang R."/>
            <person name="Yun Q."/>
            <person name="Hollingsworth P."/>
            <person name="Dao Z."/>
            <person name="Luo G."/>
            <person name="Guo H."/>
            <person name="Ma Y."/>
            <person name="Sun W."/>
        </authorList>
    </citation>
    <scope>NUCLEOTIDE SEQUENCE [LARGE SCALE GENOMIC DNA]</scope>
    <source>
        <strain evidence="9">cv. Malutang</strain>
    </source>
</reference>
<keyword evidence="5 7" id="KW-1133">Transmembrane helix</keyword>
<dbReference type="InterPro" id="IPR002528">
    <property type="entry name" value="MATE_fam"/>
</dbReference>
<dbReference type="GO" id="GO:1990961">
    <property type="term" value="P:xenobiotic detoxification by transmembrane export across the plasma membrane"/>
    <property type="evidence" value="ECO:0007669"/>
    <property type="project" value="InterPro"/>
</dbReference>
<feature type="transmembrane region" description="Helical" evidence="7">
    <location>
        <begin position="419"/>
        <end position="437"/>
    </location>
</feature>
<dbReference type="InterPro" id="IPR045069">
    <property type="entry name" value="MATE_euk"/>
</dbReference>
<dbReference type="GO" id="GO:0016020">
    <property type="term" value="C:membrane"/>
    <property type="evidence" value="ECO:0007669"/>
    <property type="project" value="UniProtKB-SubCell"/>
</dbReference>
<accession>A0A5C7ITG3</accession>
<name>A0A5C7ITG3_9ROSI</name>
<proteinExistence type="inferred from homology"/>
<feature type="transmembrane region" description="Helical" evidence="7">
    <location>
        <begin position="109"/>
        <end position="127"/>
    </location>
</feature>
<dbReference type="NCBIfam" id="TIGR00797">
    <property type="entry name" value="matE"/>
    <property type="match status" value="1"/>
</dbReference>
<evidence type="ECO:0000256" key="5">
    <source>
        <dbReference type="ARBA" id="ARBA00022989"/>
    </source>
</evidence>
<keyword evidence="9" id="KW-1185">Reference proteome</keyword>
<dbReference type="PANTHER" id="PTHR11206">
    <property type="entry name" value="MULTIDRUG RESISTANCE PROTEIN"/>
    <property type="match status" value="1"/>
</dbReference>
<feature type="transmembrane region" description="Helical" evidence="7">
    <location>
        <begin position="298"/>
        <end position="321"/>
    </location>
</feature>
<dbReference type="Proteomes" id="UP000323000">
    <property type="component" value="Chromosome 1"/>
</dbReference>
<protein>
    <recommendedName>
        <fullName evidence="7">Protein DETOXIFICATION</fullName>
    </recommendedName>
    <alternativeName>
        <fullName evidence="7">Multidrug and toxic compound extrusion protein</fullName>
    </alternativeName>
</protein>
<keyword evidence="4 7" id="KW-0812">Transmembrane</keyword>
<comment type="caution">
    <text evidence="7">Lacks conserved residue(s) required for the propagation of feature annotation.</text>
</comment>
<dbReference type="GO" id="GO:0015297">
    <property type="term" value="F:antiporter activity"/>
    <property type="evidence" value="ECO:0007669"/>
    <property type="project" value="InterPro"/>
</dbReference>
<feature type="transmembrane region" description="Helical" evidence="7">
    <location>
        <begin position="342"/>
        <end position="365"/>
    </location>
</feature>
<dbReference type="EMBL" id="VAHF01000001">
    <property type="protein sequence ID" value="TXG71702.1"/>
    <property type="molecule type" value="Genomic_DNA"/>
</dbReference>
<sequence>MVTATAAEKSQQQFNPTMPEVVEELQRITSIGFPIAAMSLVNYVKNMVLVVCMGRLGSLELAGGALAIGFTNITGYSVLSGLAMGMEPLCSQAFGSRNLTLVSITLRRTILMLLFTSLPIGFLWFNLETFMLKLRQNPDITRVASLYCKFAIPDLIANSLLHPLRIYLRSKGTTWPLLWCTLMSIALHFPITIFFGFKLQLGVPGIAISNFITNFNTLFFLLCYMYFFTRTNLEPPQTNKPNLTTPLLSISPHKSSSGGEEWRSLLRLAIPSCAAVCLEWWWYEFMTILAGYLLNPQVALATSALVIQTTSLMYTLPMALSASASTRVGNELGAGRPGKARLAAVVAIGLALFVSVFGLLGTTLGREAWGRVYTDDSEVLELTKIVLPIIGLCELANCPQTTSCGILRGSARPGIGATINLYSFYLVGAPLAVALAFVWKLGFVGLCYGLLGAQIACVVSILTVVFKTDWERESLKARDLVGGSNKIDDHDHDDQTVLIKCEEGGLVVGFFDQDQDHDDDEK</sequence>
<evidence type="ECO:0000313" key="9">
    <source>
        <dbReference type="Proteomes" id="UP000323000"/>
    </source>
</evidence>
<feature type="transmembrane region" description="Helical" evidence="7">
    <location>
        <begin position="203"/>
        <end position="227"/>
    </location>
</feature>
<evidence type="ECO:0000256" key="1">
    <source>
        <dbReference type="ARBA" id="ARBA00004141"/>
    </source>
</evidence>
<comment type="subcellular location">
    <subcellularLocation>
        <location evidence="1">Membrane</location>
        <topology evidence="1">Multi-pass membrane protein</topology>
    </subcellularLocation>
</comment>
<organism evidence="8 9">
    <name type="scientific">Acer yangbiense</name>
    <dbReference type="NCBI Taxonomy" id="1000413"/>
    <lineage>
        <taxon>Eukaryota</taxon>
        <taxon>Viridiplantae</taxon>
        <taxon>Streptophyta</taxon>
        <taxon>Embryophyta</taxon>
        <taxon>Tracheophyta</taxon>
        <taxon>Spermatophyta</taxon>
        <taxon>Magnoliopsida</taxon>
        <taxon>eudicotyledons</taxon>
        <taxon>Gunneridae</taxon>
        <taxon>Pentapetalae</taxon>
        <taxon>rosids</taxon>
        <taxon>malvids</taxon>
        <taxon>Sapindales</taxon>
        <taxon>Sapindaceae</taxon>
        <taxon>Hippocastanoideae</taxon>
        <taxon>Acereae</taxon>
        <taxon>Acer</taxon>
    </lineage>
</organism>
<feature type="transmembrane region" description="Helical" evidence="7">
    <location>
        <begin position="175"/>
        <end position="197"/>
    </location>
</feature>